<dbReference type="AlphaFoldDB" id="E3N9P9"/>
<organism evidence="2">
    <name type="scientific">Caenorhabditis remanei</name>
    <name type="common">Caenorhabditis vulgaris</name>
    <dbReference type="NCBI Taxonomy" id="31234"/>
    <lineage>
        <taxon>Eukaryota</taxon>
        <taxon>Metazoa</taxon>
        <taxon>Ecdysozoa</taxon>
        <taxon>Nematoda</taxon>
        <taxon>Chromadorea</taxon>
        <taxon>Rhabditida</taxon>
        <taxon>Rhabditina</taxon>
        <taxon>Rhabditomorpha</taxon>
        <taxon>Rhabditoidea</taxon>
        <taxon>Rhabditidae</taxon>
        <taxon>Peloderinae</taxon>
        <taxon>Caenorhabditis</taxon>
    </lineage>
</organism>
<accession>E3N9P9</accession>
<dbReference type="Proteomes" id="UP000008281">
    <property type="component" value="Unassembled WGS sequence"/>
</dbReference>
<evidence type="ECO:0000313" key="1">
    <source>
        <dbReference type="EMBL" id="EFO90422.1"/>
    </source>
</evidence>
<protein>
    <submittedName>
        <fullName evidence="1">Uncharacterized protein</fullName>
    </submittedName>
</protein>
<sequence length="134" mass="15513">MNLLTNVCNCAILGFTYFWACLKKKKEERKLSEELDVQDWEDDSPEVLTYRLCALGKSLCVSAEFTRGSGVTASIPCLIFGHGLHKTKQDLPPPGRQDDWIKCGWRQEWCPPKRCVFFKKMTTNFYNFVVPRLE</sequence>
<dbReference type="InParanoid" id="E3N9P9"/>
<name>E3N9P9_CAERE</name>
<dbReference type="HOGENOM" id="CLU_1898157_0_0_1"/>
<keyword evidence="2" id="KW-1185">Reference proteome</keyword>
<proteinExistence type="predicted"/>
<evidence type="ECO:0000313" key="2">
    <source>
        <dbReference type="Proteomes" id="UP000008281"/>
    </source>
</evidence>
<reference evidence="1" key="1">
    <citation type="submission" date="2007-07" db="EMBL/GenBank/DDBJ databases">
        <title>PCAP assembly of the Caenorhabditis remanei genome.</title>
        <authorList>
            <consortium name="The Caenorhabditis remanei Sequencing Consortium"/>
            <person name="Wilson R.K."/>
        </authorList>
    </citation>
    <scope>NUCLEOTIDE SEQUENCE [LARGE SCALE GENOMIC DNA]</scope>
    <source>
        <strain evidence="1">PB4641</strain>
    </source>
</reference>
<dbReference type="EMBL" id="DS268567">
    <property type="protein sequence ID" value="EFO90422.1"/>
    <property type="molecule type" value="Genomic_DNA"/>
</dbReference>
<gene>
    <name evidence="1" type="ORF">CRE_01273</name>
</gene>